<evidence type="ECO:0000256" key="3">
    <source>
        <dbReference type="ARBA" id="ARBA00022475"/>
    </source>
</evidence>
<comment type="similarity">
    <text evidence="2">Belongs to the YjiK family.</text>
</comment>
<reference evidence="5" key="1">
    <citation type="submission" date="2020-01" db="EMBL/GenBank/DDBJ databases">
        <authorList>
            <person name="Seo Y.L."/>
        </authorList>
    </citation>
    <scope>NUCLEOTIDE SEQUENCE</scope>
    <source>
        <strain evidence="5">R11</strain>
    </source>
</reference>
<organism evidence="5 6">
    <name type="scientific">Mucilaginibacter agri</name>
    <dbReference type="NCBI Taxonomy" id="2695265"/>
    <lineage>
        <taxon>Bacteria</taxon>
        <taxon>Pseudomonadati</taxon>
        <taxon>Bacteroidota</taxon>
        <taxon>Sphingobacteriia</taxon>
        <taxon>Sphingobacteriales</taxon>
        <taxon>Sphingobacteriaceae</taxon>
        <taxon>Mucilaginibacter</taxon>
    </lineage>
</organism>
<evidence type="ECO:0000256" key="1">
    <source>
        <dbReference type="ARBA" id="ARBA00004236"/>
    </source>
</evidence>
<dbReference type="Gene3D" id="2.120.10.30">
    <property type="entry name" value="TolB, C-terminal domain"/>
    <property type="match status" value="1"/>
</dbReference>
<dbReference type="InterPro" id="IPR009722">
    <property type="entry name" value="YjiK/CarP"/>
</dbReference>
<dbReference type="Pfam" id="PF06977">
    <property type="entry name" value="SdiA-regulated"/>
    <property type="match status" value="1"/>
</dbReference>
<proteinExistence type="inferred from homology"/>
<evidence type="ECO:0000313" key="6">
    <source>
        <dbReference type="Proteomes" id="UP000638732"/>
    </source>
</evidence>
<dbReference type="AlphaFoldDB" id="A0A965ZFK4"/>
<dbReference type="RefSeq" id="WP_166584770.1">
    <property type="nucleotide sequence ID" value="NZ_WWEO01000039.1"/>
</dbReference>
<dbReference type="GO" id="GO:0005886">
    <property type="term" value="C:plasma membrane"/>
    <property type="evidence" value="ECO:0007669"/>
    <property type="project" value="UniProtKB-SubCell"/>
</dbReference>
<protein>
    <submittedName>
        <fullName evidence="5">SdiA-regulated family protein</fullName>
    </submittedName>
</protein>
<keyword evidence="4" id="KW-0472">Membrane</keyword>
<name>A0A965ZFK4_9SPHI</name>
<dbReference type="Proteomes" id="UP000638732">
    <property type="component" value="Unassembled WGS sequence"/>
</dbReference>
<comment type="subcellular location">
    <subcellularLocation>
        <location evidence="1">Cell membrane</location>
    </subcellularLocation>
</comment>
<evidence type="ECO:0000313" key="5">
    <source>
        <dbReference type="EMBL" id="NCD68751.1"/>
    </source>
</evidence>
<gene>
    <name evidence="5" type="ORF">GSY63_05230</name>
</gene>
<dbReference type="PROSITE" id="PS51257">
    <property type="entry name" value="PROKAR_LIPOPROTEIN"/>
    <property type="match status" value="1"/>
</dbReference>
<reference evidence="5" key="2">
    <citation type="submission" date="2020-10" db="EMBL/GenBank/DDBJ databases">
        <title>Mucilaginibacter sp. nov., isolated from soil.</title>
        <authorList>
            <person name="Jeon C.O."/>
        </authorList>
    </citation>
    <scope>NUCLEOTIDE SEQUENCE</scope>
    <source>
        <strain evidence="5">R11</strain>
    </source>
</reference>
<evidence type="ECO:0000256" key="4">
    <source>
        <dbReference type="ARBA" id="ARBA00023136"/>
    </source>
</evidence>
<sequence>MLKKLIHIERKKKLTCGVTVIAACVVLALLSCQQRVPYLSPAGYDLNKPQTDYLPDNLEEVSGIAFNKGNPDLLYAEEDENGRVYYMKFGDKKAKFSSFKKTGDFEDIAIAGDQVIMLQSKGRLFTFPISEVANPKIDDSKVQEFGDMLPKGEFEGLYADEASKQVYVLCKHCDIDKTTKQTSGFIFNLSDDGKLTRGDKFEINVRHIANQVKDPKVNFRPSALAQNPKSKNWFVLSSVNKLLVILNPQWKVLQVFHLNPSTFPQPEGIAFDNQNNLYISNEGDKIETGTVLKFKYMGK</sequence>
<dbReference type="EMBL" id="WWEO01000039">
    <property type="protein sequence ID" value="NCD68751.1"/>
    <property type="molecule type" value="Genomic_DNA"/>
</dbReference>
<dbReference type="SUPFAM" id="SSF50956">
    <property type="entry name" value="Thermostable phytase (3-phytase)"/>
    <property type="match status" value="1"/>
</dbReference>
<keyword evidence="3" id="KW-1003">Cell membrane</keyword>
<dbReference type="InterPro" id="IPR011042">
    <property type="entry name" value="6-blade_b-propeller_TolB-like"/>
</dbReference>
<accession>A0A965ZFK4</accession>
<comment type="caution">
    <text evidence="5">The sequence shown here is derived from an EMBL/GenBank/DDBJ whole genome shotgun (WGS) entry which is preliminary data.</text>
</comment>
<keyword evidence="6" id="KW-1185">Reference proteome</keyword>
<evidence type="ECO:0000256" key="2">
    <source>
        <dbReference type="ARBA" id="ARBA00009852"/>
    </source>
</evidence>